<dbReference type="AlphaFoldDB" id="A0A8J8SYG7"/>
<keyword evidence="2" id="KW-1185">Reference proteome</keyword>
<protein>
    <submittedName>
        <fullName evidence="1">Uncharacterized protein</fullName>
    </submittedName>
</protein>
<evidence type="ECO:0000313" key="1">
    <source>
        <dbReference type="EMBL" id="TNV75497.1"/>
    </source>
</evidence>
<organism evidence="1 2">
    <name type="scientific">Halteria grandinella</name>
    <dbReference type="NCBI Taxonomy" id="5974"/>
    <lineage>
        <taxon>Eukaryota</taxon>
        <taxon>Sar</taxon>
        <taxon>Alveolata</taxon>
        <taxon>Ciliophora</taxon>
        <taxon>Intramacronucleata</taxon>
        <taxon>Spirotrichea</taxon>
        <taxon>Stichotrichia</taxon>
        <taxon>Sporadotrichida</taxon>
        <taxon>Halteriidae</taxon>
        <taxon>Halteria</taxon>
    </lineage>
</organism>
<accession>A0A8J8SYG7</accession>
<evidence type="ECO:0000313" key="2">
    <source>
        <dbReference type="Proteomes" id="UP000785679"/>
    </source>
</evidence>
<dbReference type="Proteomes" id="UP000785679">
    <property type="component" value="Unassembled WGS sequence"/>
</dbReference>
<comment type="caution">
    <text evidence="1">The sequence shown here is derived from an EMBL/GenBank/DDBJ whole genome shotgun (WGS) entry which is preliminary data.</text>
</comment>
<name>A0A8J8SYG7_HALGN</name>
<reference evidence="1" key="1">
    <citation type="submission" date="2019-06" db="EMBL/GenBank/DDBJ databases">
        <authorList>
            <person name="Zheng W."/>
        </authorList>
    </citation>
    <scope>NUCLEOTIDE SEQUENCE</scope>
    <source>
        <strain evidence="1">QDHG01</strain>
    </source>
</reference>
<dbReference type="EMBL" id="RRYP01015446">
    <property type="protein sequence ID" value="TNV75497.1"/>
    <property type="molecule type" value="Genomic_DNA"/>
</dbReference>
<proteinExistence type="predicted"/>
<gene>
    <name evidence="1" type="ORF">FGO68_gene12752</name>
</gene>
<sequence length="100" mass="10709">MSILTNSTLTCESSLSLAPEEALCKTIHEPPANDLDAALMDETIAATRIDIFCSSHSIILGGGRHFAYAWGGIWQTLGAGLLRCCGESGRQIMREKQGAQ</sequence>